<organism evidence="2 3">
    <name type="scientific">Haloechinothrix salitolerans</name>
    <dbReference type="NCBI Taxonomy" id="926830"/>
    <lineage>
        <taxon>Bacteria</taxon>
        <taxon>Bacillati</taxon>
        <taxon>Actinomycetota</taxon>
        <taxon>Actinomycetes</taxon>
        <taxon>Pseudonocardiales</taxon>
        <taxon>Pseudonocardiaceae</taxon>
        <taxon>Haloechinothrix</taxon>
    </lineage>
</organism>
<reference evidence="3" key="1">
    <citation type="journal article" date="2019" name="Int. J. Syst. Evol. Microbiol.">
        <title>The Global Catalogue of Microorganisms (GCM) 10K type strain sequencing project: providing services to taxonomists for standard genome sequencing and annotation.</title>
        <authorList>
            <consortium name="The Broad Institute Genomics Platform"/>
            <consortium name="The Broad Institute Genome Sequencing Center for Infectious Disease"/>
            <person name="Wu L."/>
            <person name="Ma J."/>
        </authorList>
    </citation>
    <scope>NUCLEOTIDE SEQUENCE [LARGE SCALE GENOMIC DNA]</scope>
    <source>
        <strain evidence="3">KCTC 32255</strain>
    </source>
</reference>
<dbReference type="RefSeq" id="WP_345401579.1">
    <property type="nucleotide sequence ID" value="NZ_BAABLA010000106.1"/>
</dbReference>
<sequence>MTSTTGPRSVARFRPQRDGWWRLAEIIATGRPFTSTTASLRGERERWPTSFGQLPAAHAARLRADSTRPGIDVIIYSYATPIAWHAHGAGWTLPDVTYSVTTSRHQSLVRVALANPPALARTSLAA</sequence>
<feature type="domain" description="DUF8033" evidence="1">
    <location>
        <begin position="72"/>
        <end position="106"/>
    </location>
</feature>
<gene>
    <name evidence="2" type="ORF">ACFQGD_27740</name>
</gene>
<proteinExistence type="predicted"/>
<evidence type="ECO:0000259" key="1">
    <source>
        <dbReference type="Pfam" id="PF26096"/>
    </source>
</evidence>
<dbReference type="InterPro" id="IPR058346">
    <property type="entry name" value="DUF8033"/>
</dbReference>
<protein>
    <recommendedName>
        <fullName evidence="1">DUF8033 domain-containing protein</fullName>
    </recommendedName>
</protein>
<dbReference type="Pfam" id="PF26096">
    <property type="entry name" value="DUF8033"/>
    <property type="match status" value="1"/>
</dbReference>
<keyword evidence="3" id="KW-1185">Reference proteome</keyword>
<dbReference type="EMBL" id="JBHSXX010000001">
    <property type="protein sequence ID" value="MFC6870924.1"/>
    <property type="molecule type" value="Genomic_DNA"/>
</dbReference>
<name>A0ABW2C8M0_9PSEU</name>
<evidence type="ECO:0000313" key="2">
    <source>
        <dbReference type="EMBL" id="MFC6870924.1"/>
    </source>
</evidence>
<comment type="caution">
    <text evidence="2">The sequence shown here is derived from an EMBL/GenBank/DDBJ whole genome shotgun (WGS) entry which is preliminary data.</text>
</comment>
<accession>A0ABW2C8M0</accession>
<evidence type="ECO:0000313" key="3">
    <source>
        <dbReference type="Proteomes" id="UP001596337"/>
    </source>
</evidence>
<dbReference type="Proteomes" id="UP001596337">
    <property type="component" value="Unassembled WGS sequence"/>
</dbReference>